<protein>
    <submittedName>
        <fullName evidence="2">Uncharacterized protein</fullName>
    </submittedName>
</protein>
<evidence type="ECO:0000313" key="2">
    <source>
        <dbReference type="EMBL" id="CAA9337995.1"/>
    </source>
</evidence>
<dbReference type="EMBL" id="CADCUB010000106">
    <property type="protein sequence ID" value="CAA9337995.1"/>
    <property type="molecule type" value="Genomic_DNA"/>
</dbReference>
<keyword evidence="1" id="KW-0812">Transmembrane</keyword>
<feature type="transmembrane region" description="Helical" evidence="1">
    <location>
        <begin position="63"/>
        <end position="86"/>
    </location>
</feature>
<dbReference type="AlphaFoldDB" id="A0A6J4LP04"/>
<keyword evidence="1" id="KW-0472">Membrane</keyword>
<feature type="transmembrane region" description="Helical" evidence="1">
    <location>
        <begin position="93"/>
        <end position="114"/>
    </location>
</feature>
<reference evidence="2" key="1">
    <citation type="submission" date="2020-02" db="EMBL/GenBank/DDBJ databases">
        <authorList>
            <person name="Meier V. D."/>
        </authorList>
    </citation>
    <scope>NUCLEOTIDE SEQUENCE</scope>
    <source>
        <strain evidence="2">AVDCRST_MAG07</strain>
    </source>
</reference>
<sequence length="150" mass="14866">MLVVGGVVLLLLVRPVGPLAESWIPLLVGLAFIGAAASTGPRSPLWGPGLVVTAYGTAEVVDLYTHVSGAGAWTVVAIGVGGLLAAHLGARGWAMSAASVASPVVFIGIGQWIAGNAPDGTITWASAGVTVLYGVVEPATSRRDGSVGPS</sequence>
<organism evidence="2">
    <name type="scientific">uncultured Frankineae bacterium</name>
    <dbReference type="NCBI Taxonomy" id="437475"/>
    <lineage>
        <taxon>Bacteria</taxon>
        <taxon>Bacillati</taxon>
        <taxon>Actinomycetota</taxon>
        <taxon>Actinomycetes</taxon>
        <taxon>Frankiales</taxon>
        <taxon>environmental samples</taxon>
    </lineage>
</organism>
<accession>A0A6J4LP04</accession>
<name>A0A6J4LP04_9ACTN</name>
<evidence type="ECO:0000256" key="1">
    <source>
        <dbReference type="SAM" id="Phobius"/>
    </source>
</evidence>
<keyword evidence="1" id="KW-1133">Transmembrane helix</keyword>
<gene>
    <name evidence="2" type="ORF">AVDCRST_MAG07-2202</name>
</gene>
<proteinExistence type="predicted"/>